<dbReference type="AlphaFoldDB" id="A0A9W4TAL7"/>
<feature type="non-terminal residue" evidence="1">
    <location>
        <position position="50"/>
    </location>
</feature>
<name>A0A9W4TAL7_9GLOM</name>
<comment type="caution">
    <text evidence="1">The sequence shown here is derived from an EMBL/GenBank/DDBJ whole genome shotgun (WGS) entry which is preliminary data.</text>
</comment>
<gene>
    <name evidence="1" type="ORF">FWILDA_LOCUS18885</name>
</gene>
<protein>
    <submittedName>
        <fullName evidence="1">926_t:CDS:1</fullName>
    </submittedName>
</protein>
<dbReference type="Proteomes" id="UP001153678">
    <property type="component" value="Unassembled WGS sequence"/>
</dbReference>
<keyword evidence="2" id="KW-1185">Reference proteome</keyword>
<proteinExistence type="predicted"/>
<reference evidence="1" key="1">
    <citation type="submission" date="2022-08" db="EMBL/GenBank/DDBJ databases">
        <authorList>
            <person name="Kallberg Y."/>
            <person name="Tangrot J."/>
            <person name="Rosling A."/>
        </authorList>
    </citation>
    <scope>NUCLEOTIDE SEQUENCE</scope>
    <source>
        <strain evidence="1">Wild A</strain>
    </source>
</reference>
<accession>A0A9W4TAL7</accession>
<sequence>CITKAAEKFIPIHHFSQYARDLRPKTLKKVYQSKKALHSGNISQTWVSLY</sequence>
<evidence type="ECO:0000313" key="2">
    <source>
        <dbReference type="Proteomes" id="UP001153678"/>
    </source>
</evidence>
<evidence type="ECO:0000313" key="1">
    <source>
        <dbReference type="EMBL" id="CAI2199063.1"/>
    </source>
</evidence>
<organism evidence="1 2">
    <name type="scientific">Funneliformis geosporum</name>
    <dbReference type="NCBI Taxonomy" id="1117311"/>
    <lineage>
        <taxon>Eukaryota</taxon>
        <taxon>Fungi</taxon>
        <taxon>Fungi incertae sedis</taxon>
        <taxon>Mucoromycota</taxon>
        <taxon>Glomeromycotina</taxon>
        <taxon>Glomeromycetes</taxon>
        <taxon>Glomerales</taxon>
        <taxon>Glomeraceae</taxon>
        <taxon>Funneliformis</taxon>
    </lineage>
</organism>
<feature type="non-terminal residue" evidence="1">
    <location>
        <position position="1"/>
    </location>
</feature>
<dbReference type="EMBL" id="CAMKVN010020178">
    <property type="protein sequence ID" value="CAI2199063.1"/>
    <property type="molecule type" value="Genomic_DNA"/>
</dbReference>